<keyword evidence="1" id="KW-0812">Transmembrane</keyword>
<name>A0ABX0X685_9BACT</name>
<feature type="transmembrane region" description="Helical" evidence="1">
    <location>
        <begin position="21"/>
        <end position="43"/>
    </location>
</feature>
<evidence type="ECO:0000256" key="1">
    <source>
        <dbReference type="SAM" id="Phobius"/>
    </source>
</evidence>
<gene>
    <name evidence="2" type="ORF">GGR27_000210</name>
</gene>
<protein>
    <submittedName>
        <fullName evidence="2">Uncharacterized protein</fullName>
    </submittedName>
</protein>
<keyword evidence="1" id="KW-0472">Membrane</keyword>
<dbReference type="Proteomes" id="UP000770785">
    <property type="component" value="Unassembled WGS sequence"/>
</dbReference>
<accession>A0ABX0X685</accession>
<sequence>MTYLTEKNDRRHRRNARMLTALITLSMFLAFAYFAGALDGVILDYMGPAETVVVAGPVASI</sequence>
<keyword evidence="3" id="KW-1185">Reference proteome</keyword>
<organism evidence="2 3">
    <name type="scientific">Neolewinella antarctica</name>
    <dbReference type="NCBI Taxonomy" id="442734"/>
    <lineage>
        <taxon>Bacteria</taxon>
        <taxon>Pseudomonadati</taxon>
        <taxon>Bacteroidota</taxon>
        <taxon>Saprospiria</taxon>
        <taxon>Saprospirales</taxon>
        <taxon>Lewinellaceae</taxon>
        <taxon>Neolewinella</taxon>
    </lineage>
</organism>
<keyword evidence="1" id="KW-1133">Transmembrane helix</keyword>
<proteinExistence type="predicted"/>
<comment type="caution">
    <text evidence="2">The sequence shown here is derived from an EMBL/GenBank/DDBJ whole genome shotgun (WGS) entry which is preliminary data.</text>
</comment>
<reference evidence="2 3" key="1">
    <citation type="submission" date="2020-03" db="EMBL/GenBank/DDBJ databases">
        <title>Genomic Encyclopedia of Type Strains, Phase IV (KMG-IV): sequencing the most valuable type-strain genomes for metagenomic binning, comparative biology and taxonomic classification.</title>
        <authorList>
            <person name="Goeker M."/>
        </authorList>
    </citation>
    <scope>NUCLEOTIDE SEQUENCE [LARGE SCALE GENOMIC DNA]</scope>
    <source>
        <strain evidence="2 3">DSM 105096</strain>
    </source>
</reference>
<evidence type="ECO:0000313" key="2">
    <source>
        <dbReference type="EMBL" id="NJC24729.1"/>
    </source>
</evidence>
<dbReference type="EMBL" id="JAATJH010000001">
    <property type="protein sequence ID" value="NJC24729.1"/>
    <property type="molecule type" value="Genomic_DNA"/>
</dbReference>
<evidence type="ECO:0000313" key="3">
    <source>
        <dbReference type="Proteomes" id="UP000770785"/>
    </source>
</evidence>
<dbReference type="RefSeq" id="WP_168035543.1">
    <property type="nucleotide sequence ID" value="NZ_JAATJH010000001.1"/>
</dbReference>